<dbReference type="RefSeq" id="XP_007693197.1">
    <property type="nucleotide sequence ID" value="XM_007695007.1"/>
</dbReference>
<evidence type="ECO:0000259" key="6">
    <source>
        <dbReference type="Pfam" id="PF01266"/>
    </source>
</evidence>
<dbReference type="EMBL" id="KI964179">
    <property type="protein sequence ID" value="EUC40283.1"/>
    <property type="molecule type" value="Genomic_DNA"/>
</dbReference>
<keyword evidence="4" id="KW-0560">Oxidoreductase</keyword>
<evidence type="ECO:0000259" key="7">
    <source>
        <dbReference type="Pfam" id="PF01494"/>
    </source>
</evidence>
<dbReference type="SUPFAM" id="SSF51905">
    <property type="entry name" value="FAD/NAD(P)-binding domain"/>
    <property type="match status" value="1"/>
</dbReference>
<organism evidence="8 9">
    <name type="scientific">Bipolaris oryzae ATCC 44560</name>
    <dbReference type="NCBI Taxonomy" id="930090"/>
    <lineage>
        <taxon>Eukaryota</taxon>
        <taxon>Fungi</taxon>
        <taxon>Dikarya</taxon>
        <taxon>Ascomycota</taxon>
        <taxon>Pezizomycotina</taxon>
        <taxon>Dothideomycetes</taxon>
        <taxon>Pleosporomycetidae</taxon>
        <taxon>Pleosporales</taxon>
        <taxon>Pleosporineae</taxon>
        <taxon>Pleosporaceae</taxon>
        <taxon>Bipolaris</taxon>
    </lineage>
</organism>
<dbReference type="InterPro" id="IPR006076">
    <property type="entry name" value="FAD-dep_OxRdtase"/>
</dbReference>
<evidence type="ECO:0000256" key="3">
    <source>
        <dbReference type="ARBA" id="ARBA00022827"/>
    </source>
</evidence>
<dbReference type="HOGENOM" id="CLU_009665_3_2_1"/>
<dbReference type="GeneID" id="19119389"/>
<evidence type="ECO:0000256" key="5">
    <source>
        <dbReference type="ARBA" id="ARBA00023033"/>
    </source>
</evidence>
<dbReference type="Proteomes" id="UP000054032">
    <property type="component" value="Unassembled WGS sequence"/>
</dbReference>
<evidence type="ECO:0000256" key="1">
    <source>
        <dbReference type="ARBA" id="ARBA00001974"/>
    </source>
</evidence>
<dbReference type="GO" id="GO:0004497">
    <property type="term" value="F:monooxygenase activity"/>
    <property type="evidence" value="ECO:0007669"/>
    <property type="project" value="UniProtKB-KW"/>
</dbReference>
<dbReference type="KEGG" id="bor:COCMIDRAFT_109223"/>
<evidence type="ECO:0000256" key="4">
    <source>
        <dbReference type="ARBA" id="ARBA00023002"/>
    </source>
</evidence>
<proteinExistence type="predicted"/>
<dbReference type="Gene3D" id="3.50.50.60">
    <property type="entry name" value="FAD/NAD(P)-binding domain"/>
    <property type="match status" value="1"/>
</dbReference>
<accession>W6YS08</accession>
<name>W6YS08_COCMI</name>
<evidence type="ECO:0008006" key="10">
    <source>
        <dbReference type="Google" id="ProtNLM"/>
    </source>
</evidence>
<feature type="domain" description="FAD-binding" evidence="7">
    <location>
        <begin position="149"/>
        <end position="397"/>
    </location>
</feature>
<dbReference type="PRINTS" id="PR00420">
    <property type="entry name" value="RNGMNOXGNASE"/>
</dbReference>
<dbReference type="eggNOG" id="KOG2614">
    <property type="taxonomic scope" value="Eukaryota"/>
</dbReference>
<dbReference type="Pfam" id="PF01494">
    <property type="entry name" value="FAD_binding_3"/>
    <property type="match status" value="1"/>
</dbReference>
<protein>
    <recommendedName>
        <fullName evidence="10">FAD-binding domain-containing protein</fullName>
    </recommendedName>
</protein>
<feature type="domain" description="FAD dependent oxidoreductase" evidence="6">
    <location>
        <begin position="36"/>
        <end position="82"/>
    </location>
</feature>
<sequence length="433" mass="47489">MGEAYSGGTTAADAEAEATAAAAAAAAQAHSDAHNRVLIIGAGITGLALAQGLSKAGIACTVFEKTSAAHGDRDWNMGLHWAAPVLQSLMPRGWWEQHVQSLQVDPNQPTKPLDTLKWLRGDTGELVAAITFGPFYRLRRSKLRQLLSHGVDIRYNLSLHAISYPPHGRSVTAHFADGSTATGSILVGADGAHSATRSILLGPQLGAINHIPYAATFVQSTFTADQALHLRSFHPLYLASAHPNNYFAFFGMQHAPHANDPSSWTFFFYISWPSSLEEQEATKHWTSAQRLAQQKELAKQFCDPWKSALEWTPDDTPVWYLGLTEWDPSLHGHRWDNHNGRVTMVGDAVHPMTYQRGQGLNHSVTDAGKLCDAITRIRAGHDQTAAITAYEDEVIKRGGAEVRDCTANTIMLHDWERVRQSPLFTKGLNKTHI</sequence>
<gene>
    <name evidence="8" type="ORF">COCMIDRAFT_109223</name>
</gene>
<dbReference type="STRING" id="930090.W6YS08"/>
<dbReference type="PANTHER" id="PTHR47178">
    <property type="entry name" value="MONOOXYGENASE, FAD-BINDING"/>
    <property type="match status" value="1"/>
</dbReference>
<dbReference type="InterPro" id="IPR036188">
    <property type="entry name" value="FAD/NAD-bd_sf"/>
</dbReference>
<keyword evidence="2" id="KW-0285">Flavoprotein</keyword>
<evidence type="ECO:0000256" key="2">
    <source>
        <dbReference type="ARBA" id="ARBA00022630"/>
    </source>
</evidence>
<dbReference type="OrthoDB" id="47494at2759"/>
<evidence type="ECO:0000313" key="8">
    <source>
        <dbReference type="EMBL" id="EUC40283.1"/>
    </source>
</evidence>
<dbReference type="InterPro" id="IPR002938">
    <property type="entry name" value="FAD-bd"/>
</dbReference>
<comment type="cofactor">
    <cofactor evidence="1">
        <name>FAD</name>
        <dbReference type="ChEBI" id="CHEBI:57692"/>
    </cofactor>
</comment>
<keyword evidence="3" id="KW-0274">FAD</keyword>
<keyword evidence="9" id="KW-1185">Reference proteome</keyword>
<reference evidence="8 9" key="1">
    <citation type="journal article" date="2013" name="PLoS Genet.">
        <title>Comparative genome structure, secondary metabolite, and effector coding capacity across Cochliobolus pathogens.</title>
        <authorList>
            <person name="Condon B.J."/>
            <person name="Leng Y."/>
            <person name="Wu D."/>
            <person name="Bushley K.E."/>
            <person name="Ohm R.A."/>
            <person name="Otillar R."/>
            <person name="Martin J."/>
            <person name="Schackwitz W."/>
            <person name="Grimwood J."/>
            <person name="MohdZainudin N."/>
            <person name="Xue C."/>
            <person name="Wang R."/>
            <person name="Manning V.A."/>
            <person name="Dhillon B."/>
            <person name="Tu Z.J."/>
            <person name="Steffenson B.J."/>
            <person name="Salamov A."/>
            <person name="Sun H."/>
            <person name="Lowry S."/>
            <person name="LaButti K."/>
            <person name="Han J."/>
            <person name="Copeland A."/>
            <person name="Lindquist E."/>
            <person name="Barry K."/>
            <person name="Schmutz J."/>
            <person name="Baker S.E."/>
            <person name="Ciuffetti L.M."/>
            <person name="Grigoriev I.V."/>
            <person name="Zhong S."/>
            <person name="Turgeon B.G."/>
        </authorList>
    </citation>
    <scope>NUCLEOTIDE SEQUENCE [LARGE SCALE GENOMIC DNA]</scope>
    <source>
        <strain evidence="8 9">ATCC 44560</strain>
    </source>
</reference>
<dbReference type="PANTHER" id="PTHR47178:SF3">
    <property type="entry name" value="FAD-BINDING DOMAIN-CONTAINING PROTEIN"/>
    <property type="match status" value="1"/>
</dbReference>
<dbReference type="GO" id="GO:0071949">
    <property type="term" value="F:FAD binding"/>
    <property type="evidence" value="ECO:0007669"/>
    <property type="project" value="InterPro"/>
</dbReference>
<keyword evidence="5" id="KW-0503">Monooxygenase</keyword>
<dbReference type="AlphaFoldDB" id="W6YS08"/>
<dbReference type="Pfam" id="PF01266">
    <property type="entry name" value="DAO"/>
    <property type="match status" value="1"/>
</dbReference>
<evidence type="ECO:0000313" key="9">
    <source>
        <dbReference type="Proteomes" id="UP000054032"/>
    </source>
</evidence>